<dbReference type="Pfam" id="PF04082">
    <property type="entry name" value="Fungal_trans"/>
    <property type="match status" value="1"/>
</dbReference>
<dbReference type="OMA" id="NCKNECA"/>
<dbReference type="KEGG" id="nfi:NFIA_047260"/>
<dbReference type="GO" id="GO:0003677">
    <property type="term" value="F:DNA binding"/>
    <property type="evidence" value="ECO:0007669"/>
    <property type="project" value="InterPro"/>
</dbReference>
<dbReference type="PANTHER" id="PTHR47338">
    <property type="entry name" value="ZN(II)2CYS6 TRANSCRIPTION FACTOR (EUROFUNG)-RELATED"/>
    <property type="match status" value="1"/>
</dbReference>
<keyword evidence="3" id="KW-0805">Transcription regulation</keyword>
<keyword evidence="2" id="KW-0479">Metal-binding</keyword>
<dbReference type="Proteomes" id="UP000006702">
    <property type="component" value="Unassembled WGS sequence"/>
</dbReference>
<name>A1DKS0_NEOFI</name>
<dbReference type="GO" id="GO:0008270">
    <property type="term" value="F:zinc ion binding"/>
    <property type="evidence" value="ECO:0007669"/>
    <property type="project" value="InterPro"/>
</dbReference>
<gene>
    <name evidence="7" type="ORF">NFIA_047260</name>
</gene>
<dbReference type="RefSeq" id="XP_001257288.1">
    <property type="nucleotide sequence ID" value="XM_001257287.1"/>
</dbReference>
<sequence>MSTYSLFHRPSFGTKLQKVENLTHVKALFAAMFSFSARFQSVPINNDSLNSLQPRVFDHTRFRENALDLIQRSLGNPDEEPSLCLLQAMALSSFYELTKGVQGRAWRLLGSCVRVAYELHLHLVDYESRSTPIPDGSRSSSWSAAEEKRRCWWAIWDMDIFASTIRRCPTAIDSSMIDTQLPVSDEFWFNNEFHASCFLDTDPGERVRALVNCKNECAFAWLIVINSIMRNAQVLLRGNLQGILLDVCPLDNLDQLLHYFRSSFSKAKGEEATTKLIALEQALVEVSKAIPESLAYRQEALDFTNTENPRLTHREARKLHSAVFNILLSTQLARFMIYHSYAFGEIVSGTLFAGNQGTTSGCMPSAIAAPIIPANAQGWRNCLEAADNILAIVTRCPESHVKYVNPFLASTVWLAAALQIVRKVYGNNIDAELIQSKVDCLRATCEKYAAFWQTPRRMLENLDTLEHRLLQLGHGAMTAEGFSVGKGSVSMLSGLIRTDTATPVRHGPSFPDTSNHLSMPTLGEECSYQSQVGAISPAAEDGAYWNLSPAAGHIHNAAMQTDPTWLYDLMDLSPSKIFS</sequence>
<evidence type="ECO:0000256" key="5">
    <source>
        <dbReference type="ARBA" id="ARBA00023242"/>
    </source>
</evidence>
<reference evidence="8" key="1">
    <citation type="journal article" date="2008" name="PLoS Genet.">
        <title>Genomic islands in the pathogenic filamentous fungus Aspergillus fumigatus.</title>
        <authorList>
            <person name="Fedorova N.D."/>
            <person name="Khaldi N."/>
            <person name="Joardar V.S."/>
            <person name="Maiti R."/>
            <person name="Amedeo P."/>
            <person name="Anderson M.J."/>
            <person name="Crabtree J."/>
            <person name="Silva J.C."/>
            <person name="Badger J.H."/>
            <person name="Albarraq A."/>
            <person name="Angiuoli S."/>
            <person name="Bussey H."/>
            <person name="Bowyer P."/>
            <person name="Cotty P.J."/>
            <person name="Dyer P.S."/>
            <person name="Egan A."/>
            <person name="Galens K."/>
            <person name="Fraser-Liggett C.M."/>
            <person name="Haas B.J."/>
            <person name="Inman J.M."/>
            <person name="Kent R."/>
            <person name="Lemieux S."/>
            <person name="Malavazi I."/>
            <person name="Orvis J."/>
            <person name="Roemer T."/>
            <person name="Ronning C.M."/>
            <person name="Sundaram J.P."/>
            <person name="Sutton G."/>
            <person name="Turner G."/>
            <person name="Venter J.C."/>
            <person name="White O.R."/>
            <person name="Whitty B.R."/>
            <person name="Youngman P."/>
            <person name="Wolfe K.H."/>
            <person name="Goldman G.H."/>
            <person name="Wortman J.R."/>
            <person name="Jiang B."/>
            <person name="Denning D.W."/>
            <person name="Nierman W.C."/>
        </authorList>
    </citation>
    <scope>NUCLEOTIDE SEQUENCE [LARGE SCALE GENOMIC DNA]</scope>
    <source>
        <strain evidence="8">ATCC 1020 / DSM 3700 / CBS 544.65 / FGSC A1164 / JCM 1740 / NRRL 181 / WB 181</strain>
    </source>
</reference>
<dbReference type="InterPro" id="IPR050815">
    <property type="entry name" value="TF_fung"/>
</dbReference>
<dbReference type="InterPro" id="IPR007219">
    <property type="entry name" value="XnlR_reg_dom"/>
</dbReference>
<evidence type="ECO:0000256" key="1">
    <source>
        <dbReference type="ARBA" id="ARBA00004123"/>
    </source>
</evidence>
<evidence type="ECO:0000256" key="4">
    <source>
        <dbReference type="ARBA" id="ARBA00023163"/>
    </source>
</evidence>
<evidence type="ECO:0000256" key="2">
    <source>
        <dbReference type="ARBA" id="ARBA00022723"/>
    </source>
</evidence>
<dbReference type="OrthoDB" id="3862662at2759"/>
<dbReference type="GO" id="GO:0005634">
    <property type="term" value="C:nucleus"/>
    <property type="evidence" value="ECO:0007669"/>
    <property type="project" value="UniProtKB-SubCell"/>
</dbReference>
<dbReference type="PANTHER" id="PTHR47338:SF10">
    <property type="entry name" value="TRANSCRIPTION FACTOR DOMAIN-CONTAINING PROTEIN-RELATED"/>
    <property type="match status" value="1"/>
</dbReference>
<dbReference type="EMBL" id="DS027698">
    <property type="protein sequence ID" value="EAW15391.1"/>
    <property type="molecule type" value="Genomic_DNA"/>
</dbReference>
<evidence type="ECO:0000259" key="6">
    <source>
        <dbReference type="SMART" id="SM00906"/>
    </source>
</evidence>
<evidence type="ECO:0000313" key="7">
    <source>
        <dbReference type="EMBL" id="EAW15391.1"/>
    </source>
</evidence>
<evidence type="ECO:0000313" key="8">
    <source>
        <dbReference type="Proteomes" id="UP000006702"/>
    </source>
</evidence>
<dbReference type="AlphaFoldDB" id="A1DKS0"/>
<feature type="domain" description="Xylanolytic transcriptional activator regulatory" evidence="6">
    <location>
        <begin position="105"/>
        <end position="188"/>
    </location>
</feature>
<dbReference type="eggNOG" id="ENOG502SR1H">
    <property type="taxonomic scope" value="Eukaryota"/>
</dbReference>
<dbReference type="CDD" id="cd12148">
    <property type="entry name" value="fungal_TF_MHR"/>
    <property type="match status" value="1"/>
</dbReference>
<keyword evidence="4" id="KW-0804">Transcription</keyword>
<dbReference type="VEuPathDB" id="FungiDB:NFIA_047260"/>
<accession>A1DKS0</accession>
<comment type="subcellular location">
    <subcellularLocation>
        <location evidence="1">Nucleus</location>
    </subcellularLocation>
</comment>
<dbReference type="GeneID" id="4583802"/>
<dbReference type="GO" id="GO:0000981">
    <property type="term" value="F:DNA-binding transcription factor activity, RNA polymerase II-specific"/>
    <property type="evidence" value="ECO:0007669"/>
    <property type="project" value="InterPro"/>
</dbReference>
<organism evidence="7 8">
    <name type="scientific">Neosartorya fischeri (strain ATCC 1020 / DSM 3700 / CBS 544.65 / FGSC A1164 / JCM 1740 / NRRL 181 / WB 181)</name>
    <name type="common">Aspergillus fischerianus</name>
    <dbReference type="NCBI Taxonomy" id="331117"/>
    <lineage>
        <taxon>Eukaryota</taxon>
        <taxon>Fungi</taxon>
        <taxon>Dikarya</taxon>
        <taxon>Ascomycota</taxon>
        <taxon>Pezizomycotina</taxon>
        <taxon>Eurotiomycetes</taxon>
        <taxon>Eurotiomycetidae</taxon>
        <taxon>Eurotiales</taxon>
        <taxon>Aspergillaceae</taxon>
        <taxon>Aspergillus</taxon>
        <taxon>Aspergillus subgen. Fumigati</taxon>
    </lineage>
</organism>
<evidence type="ECO:0000256" key="3">
    <source>
        <dbReference type="ARBA" id="ARBA00023015"/>
    </source>
</evidence>
<keyword evidence="5" id="KW-0539">Nucleus</keyword>
<protein>
    <submittedName>
        <fullName evidence="7">Fungal specific transcription factor, putative</fullName>
    </submittedName>
</protein>
<proteinExistence type="predicted"/>
<dbReference type="HOGENOM" id="CLU_007531_2_1_1"/>
<dbReference type="GO" id="GO:0006351">
    <property type="term" value="P:DNA-templated transcription"/>
    <property type="evidence" value="ECO:0007669"/>
    <property type="project" value="InterPro"/>
</dbReference>
<keyword evidence="8" id="KW-1185">Reference proteome</keyword>
<dbReference type="SMART" id="SM00906">
    <property type="entry name" value="Fungal_trans"/>
    <property type="match status" value="1"/>
</dbReference>